<evidence type="ECO:0000256" key="2">
    <source>
        <dbReference type="SAM" id="SignalP"/>
    </source>
</evidence>
<dbReference type="EMBL" id="JMCC02000080">
    <property type="protein sequence ID" value="KIG14077.1"/>
    <property type="molecule type" value="Genomic_DNA"/>
</dbReference>
<proteinExistence type="predicted"/>
<name>A0A0C2D1N3_9BACT</name>
<evidence type="ECO:0000313" key="3">
    <source>
        <dbReference type="EMBL" id="KIG14077.1"/>
    </source>
</evidence>
<dbReference type="PROSITE" id="PS51257">
    <property type="entry name" value="PROKAR_LIPOPROTEIN"/>
    <property type="match status" value="1"/>
</dbReference>
<dbReference type="RefSeq" id="WP_240480344.1">
    <property type="nucleotide sequence ID" value="NZ_JMCC02000080.1"/>
</dbReference>
<dbReference type="Proteomes" id="UP000031599">
    <property type="component" value="Unassembled WGS sequence"/>
</dbReference>
<evidence type="ECO:0000313" key="4">
    <source>
        <dbReference type="Proteomes" id="UP000031599"/>
    </source>
</evidence>
<dbReference type="AlphaFoldDB" id="A0A0C2D1N3"/>
<feature type="signal peptide" evidence="2">
    <location>
        <begin position="1"/>
        <end position="29"/>
    </location>
</feature>
<protein>
    <recommendedName>
        <fullName evidence="5">Lipoprotein</fullName>
    </recommendedName>
</protein>
<keyword evidence="2" id="KW-0732">Signal</keyword>
<accession>A0A0C2D1N3</accession>
<sequence length="155" mass="16986">MLGMRVRSFVVFLLVAMFSFGCSSGGAPAGQAVTSDGAMTNAEVRDWYNAQVATIPEQNQAWLAEGLSAEQRAQKAYSIRHDARSEARNKMSNKAEVESLRARDQAKYGNPDGPTLEYLVDKNRGKGLEGDAVYEAIIESSSRTDEQTNKRFGSK</sequence>
<evidence type="ECO:0000256" key="1">
    <source>
        <dbReference type="SAM" id="MobiDB-lite"/>
    </source>
</evidence>
<feature type="chain" id="PRO_5002147047" description="Lipoprotein" evidence="2">
    <location>
        <begin position="30"/>
        <end position="155"/>
    </location>
</feature>
<gene>
    <name evidence="3" type="ORF">DB30_07264</name>
</gene>
<feature type="compositionally biased region" description="Basic and acidic residues" evidence="1">
    <location>
        <begin position="80"/>
        <end position="106"/>
    </location>
</feature>
<feature type="region of interest" description="Disordered" evidence="1">
    <location>
        <begin position="80"/>
        <end position="121"/>
    </location>
</feature>
<organism evidence="3 4">
    <name type="scientific">Enhygromyxa salina</name>
    <dbReference type="NCBI Taxonomy" id="215803"/>
    <lineage>
        <taxon>Bacteria</taxon>
        <taxon>Pseudomonadati</taxon>
        <taxon>Myxococcota</taxon>
        <taxon>Polyangia</taxon>
        <taxon>Nannocystales</taxon>
        <taxon>Nannocystaceae</taxon>
        <taxon>Enhygromyxa</taxon>
    </lineage>
</organism>
<comment type="caution">
    <text evidence="3">The sequence shown here is derived from an EMBL/GenBank/DDBJ whole genome shotgun (WGS) entry which is preliminary data.</text>
</comment>
<reference evidence="3 4" key="1">
    <citation type="submission" date="2014-12" db="EMBL/GenBank/DDBJ databases">
        <title>Genome assembly of Enhygromyxa salina DSM 15201.</title>
        <authorList>
            <person name="Sharma G."/>
            <person name="Subramanian S."/>
        </authorList>
    </citation>
    <scope>NUCLEOTIDE SEQUENCE [LARGE SCALE GENOMIC DNA]</scope>
    <source>
        <strain evidence="3 4">DSM 15201</strain>
    </source>
</reference>
<evidence type="ECO:0008006" key="5">
    <source>
        <dbReference type="Google" id="ProtNLM"/>
    </source>
</evidence>